<dbReference type="Proteomes" id="UP000585638">
    <property type="component" value="Unassembled WGS sequence"/>
</dbReference>
<accession>A0A7W9NED6</accession>
<dbReference type="EMBL" id="JACHIR010000001">
    <property type="protein sequence ID" value="MBB5889299.1"/>
    <property type="molecule type" value="Genomic_DNA"/>
</dbReference>
<evidence type="ECO:0000313" key="2">
    <source>
        <dbReference type="EMBL" id="MBB5889299.1"/>
    </source>
</evidence>
<comment type="caution">
    <text evidence="2">The sequence shown here is derived from an EMBL/GenBank/DDBJ whole genome shotgun (WGS) entry which is preliminary data.</text>
</comment>
<feature type="transmembrane region" description="Helical" evidence="1">
    <location>
        <begin position="42"/>
        <end position="61"/>
    </location>
</feature>
<sequence>MTAGILGGIIAGLAGPDWARYLGLVPLLLGAVLAWRARRERWPRLVPWLLLVVVGLVILVLG</sequence>
<keyword evidence="1" id="KW-1133">Transmembrane helix</keyword>
<proteinExistence type="predicted"/>
<dbReference type="RefSeq" id="WP_184858085.1">
    <property type="nucleotide sequence ID" value="NZ_BAAAWY010000037.1"/>
</dbReference>
<keyword evidence="3" id="KW-1185">Reference proteome</keyword>
<keyword evidence="1" id="KW-0812">Transmembrane</keyword>
<protein>
    <submittedName>
        <fullName evidence="2">Heme A synthase</fullName>
    </submittedName>
</protein>
<organism evidence="2 3">
    <name type="scientific">Kutzneria kofuensis</name>
    <dbReference type="NCBI Taxonomy" id="103725"/>
    <lineage>
        <taxon>Bacteria</taxon>
        <taxon>Bacillati</taxon>
        <taxon>Actinomycetota</taxon>
        <taxon>Actinomycetes</taxon>
        <taxon>Pseudonocardiales</taxon>
        <taxon>Pseudonocardiaceae</taxon>
        <taxon>Kutzneria</taxon>
    </lineage>
</organism>
<keyword evidence="1" id="KW-0472">Membrane</keyword>
<evidence type="ECO:0000313" key="3">
    <source>
        <dbReference type="Proteomes" id="UP000585638"/>
    </source>
</evidence>
<dbReference type="AlphaFoldDB" id="A0A7W9NED6"/>
<name>A0A7W9NED6_9PSEU</name>
<evidence type="ECO:0000256" key="1">
    <source>
        <dbReference type="SAM" id="Phobius"/>
    </source>
</evidence>
<feature type="transmembrane region" description="Helical" evidence="1">
    <location>
        <begin position="18"/>
        <end position="35"/>
    </location>
</feature>
<reference evidence="2 3" key="1">
    <citation type="submission" date="2020-08" db="EMBL/GenBank/DDBJ databases">
        <title>Sequencing the genomes of 1000 actinobacteria strains.</title>
        <authorList>
            <person name="Klenk H.-P."/>
        </authorList>
    </citation>
    <scope>NUCLEOTIDE SEQUENCE [LARGE SCALE GENOMIC DNA]</scope>
    <source>
        <strain evidence="2 3">DSM 43851</strain>
    </source>
</reference>
<gene>
    <name evidence="2" type="ORF">BJ998_000495</name>
</gene>